<organism evidence="2 3">
    <name type="scientific">Candidatus Schekmanbacteria bacterium RIFCSPLOWO2_12_FULL_38_15</name>
    <dbReference type="NCBI Taxonomy" id="1817883"/>
    <lineage>
        <taxon>Bacteria</taxon>
        <taxon>Candidatus Schekmaniibacteriota</taxon>
    </lineage>
</organism>
<evidence type="ECO:0008006" key="4">
    <source>
        <dbReference type="Google" id="ProtNLM"/>
    </source>
</evidence>
<evidence type="ECO:0000256" key="1">
    <source>
        <dbReference type="SAM" id="Phobius"/>
    </source>
</evidence>
<evidence type="ECO:0000313" key="2">
    <source>
        <dbReference type="EMBL" id="OGL54505.1"/>
    </source>
</evidence>
<keyword evidence="1" id="KW-0472">Membrane</keyword>
<keyword evidence="1" id="KW-0812">Transmembrane</keyword>
<dbReference type="SUPFAM" id="SSF53800">
    <property type="entry name" value="Chelatase"/>
    <property type="match status" value="1"/>
</dbReference>
<protein>
    <recommendedName>
        <fullName evidence="4">Ferrochelatase</fullName>
    </recommendedName>
</protein>
<comment type="caution">
    <text evidence="2">The sequence shown here is derived from an EMBL/GenBank/DDBJ whole genome shotgun (WGS) entry which is preliminary data.</text>
</comment>
<dbReference type="AlphaFoldDB" id="A0A1F7SL59"/>
<dbReference type="Proteomes" id="UP000178082">
    <property type="component" value="Unassembled WGS sequence"/>
</dbReference>
<proteinExistence type="predicted"/>
<gene>
    <name evidence="2" type="ORF">A3G31_10120</name>
</gene>
<sequence>MGILIGILVVLVIIIVFSFALFKYKNRRPQPDYFEIYENQDTTPVGKVGIFATALIMPTNHNHWFFHNIVRKIFKVVIPWPFNVLATKDRGVALLDPKHVHAREPFVPTHLEDAFGDDRDLDGTPYIEKYHQGQVIWQPPSSRIYLDHGYFLYTGRLGGEPSICGKVANKSRLYYYDHGIKQKKLPHWEESFKIINGAFDKIKQKYKDVEFRSETNLFYYDMRKKLHELLDSGCETIILSSPMGIYSHFEDFNSSFYHCFEYIEEWEKEHNKKIKIIIAPQMGNFQPLRQAFLEMLEDRLDTVPEGSSVTVAVTVHGMPWDAFQWEGWLKLAPAYRDKLYEDVKEMLKKYKFSKTNVVTCQDEFADPIWDPKEKYLSTNRAYWNAIKENYDYAIGLPIEFFAENSDTLMHHAMKCYQNFDQYDIEKPIDYPDWSVPYSRIMVQGKTKVIYNGVPVGKYQKHVIEALHQSLDSVMSKRK</sequence>
<dbReference type="Pfam" id="PF00762">
    <property type="entry name" value="Ferrochelatase"/>
    <property type="match status" value="1"/>
</dbReference>
<accession>A0A1F7SL59</accession>
<dbReference type="InterPro" id="IPR001015">
    <property type="entry name" value="Ferrochelatase"/>
</dbReference>
<dbReference type="EMBL" id="MGDI01000011">
    <property type="protein sequence ID" value="OGL54505.1"/>
    <property type="molecule type" value="Genomic_DNA"/>
</dbReference>
<evidence type="ECO:0000313" key="3">
    <source>
        <dbReference type="Proteomes" id="UP000178082"/>
    </source>
</evidence>
<feature type="transmembrane region" description="Helical" evidence="1">
    <location>
        <begin position="6"/>
        <end position="24"/>
    </location>
</feature>
<name>A0A1F7SL59_9BACT</name>
<keyword evidence="1" id="KW-1133">Transmembrane helix</keyword>
<dbReference type="GO" id="GO:0004325">
    <property type="term" value="F:ferrochelatase activity"/>
    <property type="evidence" value="ECO:0007669"/>
    <property type="project" value="InterPro"/>
</dbReference>
<reference evidence="2 3" key="1">
    <citation type="journal article" date="2016" name="Nat. Commun.">
        <title>Thousands of microbial genomes shed light on interconnected biogeochemical processes in an aquifer system.</title>
        <authorList>
            <person name="Anantharaman K."/>
            <person name="Brown C.T."/>
            <person name="Hug L.A."/>
            <person name="Sharon I."/>
            <person name="Castelle C.J."/>
            <person name="Probst A.J."/>
            <person name="Thomas B.C."/>
            <person name="Singh A."/>
            <person name="Wilkins M.J."/>
            <person name="Karaoz U."/>
            <person name="Brodie E.L."/>
            <person name="Williams K.H."/>
            <person name="Hubbard S.S."/>
            <person name="Banfield J.F."/>
        </authorList>
    </citation>
    <scope>NUCLEOTIDE SEQUENCE [LARGE SCALE GENOMIC DNA]</scope>
</reference>
<dbReference type="GO" id="GO:0006783">
    <property type="term" value="P:heme biosynthetic process"/>
    <property type="evidence" value="ECO:0007669"/>
    <property type="project" value="InterPro"/>
</dbReference>